<dbReference type="NCBIfam" id="NF008415">
    <property type="entry name" value="PRK11241.1"/>
    <property type="match status" value="1"/>
</dbReference>
<accession>A0ABU0WJY8</accession>
<evidence type="ECO:0000313" key="7">
    <source>
        <dbReference type="Proteomes" id="UP001227317"/>
    </source>
</evidence>
<evidence type="ECO:0000256" key="4">
    <source>
        <dbReference type="RuleBase" id="RU003345"/>
    </source>
</evidence>
<comment type="caution">
    <text evidence="6">The sequence shown here is derived from an EMBL/GenBank/DDBJ whole genome shotgun (WGS) entry which is preliminary data.</text>
</comment>
<dbReference type="InterPro" id="IPR015590">
    <property type="entry name" value="Aldehyde_DH_dom"/>
</dbReference>
<dbReference type="InterPro" id="IPR029510">
    <property type="entry name" value="Ald_DH_CS_GLU"/>
</dbReference>
<dbReference type="InterPro" id="IPR016161">
    <property type="entry name" value="Ald_DH/histidinol_DH"/>
</dbReference>
<dbReference type="NCBIfam" id="TIGR01780">
    <property type="entry name" value="SSADH"/>
    <property type="match status" value="1"/>
</dbReference>
<evidence type="ECO:0000256" key="2">
    <source>
        <dbReference type="ARBA" id="ARBA00023002"/>
    </source>
</evidence>
<keyword evidence="7" id="KW-1185">Reference proteome</keyword>
<evidence type="ECO:0000256" key="3">
    <source>
        <dbReference type="PROSITE-ProRule" id="PRU10007"/>
    </source>
</evidence>
<dbReference type="Gene3D" id="3.40.309.10">
    <property type="entry name" value="Aldehyde Dehydrogenase, Chain A, domain 2"/>
    <property type="match status" value="1"/>
</dbReference>
<evidence type="ECO:0000313" key="6">
    <source>
        <dbReference type="EMBL" id="MDQ2104486.1"/>
    </source>
</evidence>
<reference evidence="6 7" key="1">
    <citation type="submission" date="2023-06" db="EMBL/GenBank/DDBJ databases">
        <title>Azospirillum isscasensis sp.nov, a bacterium isolated from rhizosphere soil of rice.</title>
        <authorList>
            <person name="Wang H."/>
        </authorList>
    </citation>
    <scope>NUCLEOTIDE SEQUENCE [LARGE SCALE GENOMIC DNA]</scope>
    <source>
        <strain evidence="6 7">C340-1</strain>
    </source>
</reference>
<dbReference type="SUPFAM" id="SSF53720">
    <property type="entry name" value="ALDH-like"/>
    <property type="match status" value="1"/>
</dbReference>
<dbReference type="CDD" id="cd07103">
    <property type="entry name" value="ALDH_F5_SSADH_GabD"/>
    <property type="match status" value="1"/>
</dbReference>
<dbReference type="InterPro" id="IPR016160">
    <property type="entry name" value="Ald_DH_CS_CYS"/>
</dbReference>
<organism evidence="6 7">
    <name type="scientific">Azospirillum isscasi</name>
    <dbReference type="NCBI Taxonomy" id="3053926"/>
    <lineage>
        <taxon>Bacteria</taxon>
        <taxon>Pseudomonadati</taxon>
        <taxon>Pseudomonadota</taxon>
        <taxon>Alphaproteobacteria</taxon>
        <taxon>Rhodospirillales</taxon>
        <taxon>Azospirillaceae</taxon>
        <taxon>Azospirillum</taxon>
    </lineage>
</organism>
<dbReference type="InterPro" id="IPR016162">
    <property type="entry name" value="Ald_DH_N"/>
</dbReference>
<comment type="similarity">
    <text evidence="1 4">Belongs to the aldehyde dehydrogenase family.</text>
</comment>
<dbReference type="PANTHER" id="PTHR43353">
    <property type="entry name" value="SUCCINATE-SEMIALDEHYDE DEHYDROGENASE, MITOCHONDRIAL"/>
    <property type="match status" value="1"/>
</dbReference>
<dbReference type="Proteomes" id="UP001227317">
    <property type="component" value="Unassembled WGS sequence"/>
</dbReference>
<dbReference type="InterPro" id="IPR010102">
    <property type="entry name" value="Succ_semiAld_DH"/>
</dbReference>
<feature type="active site" evidence="3">
    <location>
        <position position="266"/>
    </location>
</feature>
<proteinExistence type="inferred from homology"/>
<sequence>MPYDSVDTARRLGLKDAELLRFQCFIDGKWTDADGGRTVEVTNPADGSVLGSVPMMGAEETRRAIAAAERAWPAWRALTAKERAKVLRAWFDLMMANQEDLARIMTAEQGKPLAEARGEVAYAASFVEWFAEEGKRVYGDTIPQHLPGRRIVVTKEPIGVTAAITPWNFPAAMITRKAGPALAAGCPMVVKPATATPLTALAMAVLAERAGVPAGILSVVTGSARAIGGEMTGNPAVRKLTFTGSTEIGKELMAQCAGTVKKVSLELGGNAPFLVFDDADLDEAVKGAIASKYRNTGQTCVCANRLLVQAGVYDAFAAKLAEAVKALKVGPGLTTDGAQQGPLIDMAAVEKVEDHIRDAVGKGARVVLGGRRHELGGSFFEPTILADVTPAMKVAREETFGPVAPLFRFETEEEAVRMANATEFGLAAYFYSRDIGRVWRVAEALEYGIVGINEGIISTEVAPFGGMKESGIGREGSKYGIEDFLEIKYLCMGGIGG</sequence>
<dbReference type="PROSITE" id="PS00070">
    <property type="entry name" value="ALDEHYDE_DEHYDR_CYS"/>
    <property type="match status" value="1"/>
</dbReference>
<gene>
    <name evidence="6" type="primary">gabD</name>
    <name evidence="6" type="ORF">QSG27_17435</name>
</gene>
<keyword evidence="2 4" id="KW-0560">Oxidoreductase</keyword>
<evidence type="ECO:0000256" key="1">
    <source>
        <dbReference type="ARBA" id="ARBA00009986"/>
    </source>
</evidence>
<protein>
    <submittedName>
        <fullName evidence="6">NADP-dependent succinate-semialdehyde dehydrogenase</fullName>
    </submittedName>
</protein>
<feature type="domain" description="Aldehyde dehydrogenase" evidence="5">
    <location>
        <begin position="30"/>
        <end position="489"/>
    </location>
</feature>
<evidence type="ECO:0000259" key="5">
    <source>
        <dbReference type="Pfam" id="PF00171"/>
    </source>
</evidence>
<name>A0ABU0WJY8_9PROT</name>
<dbReference type="InterPro" id="IPR016163">
    <property type="entry name" value="Ald_DH_C"/>
</dbReference>
<dbReference type="PROSITE" id="PS00687">
    <property type="entry name" value="ALDEHYDE_DEHYDR_GLU"/>
    <property type="match status" value="1"/>
</dbReference>
<dbReference type="RefSeq" id="WP_306708302.1">
    <property type="nucleotide sequence ID" value="NZ_JAUJFI010000089.1"/>
</dbReference>
<dbReference type="Pfam" id="PF00171">
    <property type="entry name" value="Aldedh"/>
    <property type="match status" value="1"/>
</dbReference>
<dbReference type="EMBL" id="JAUJFI010000089">
    <property type="protein sequence ID" value="MDQ2104486.1"/>
    <property type="molecule type" value="Genomic_DNA"/>
</dbReference>
<dbReference type="InterPro" id="IPR050740">
    <property type="entry name" value="Aldehyde_DH_Superfamily"/>
</dbReference>
<dbReference type="Gene3D" id="3.40.605.10">
    <property type="entry name" value="Aldehyde Dehydrogenase, Chain A, domain 1"/>
    <property type="match status" value="1"/>
</dbReference>
<dbReference type="PANTHER" id="PTHR43353:SF5">
    <property type="entry name" value="SUCCINATE-SEMIALDEHYDE DEHYDROGENASE, MITOCHONDRIAL"/>
    <property type="match status" value="1"/>
</dbReference>